<evidence type="ECO:0008006" key="3">
    <source>
        <dbReference type="Google" id="ProtNLM"/>
    </source>
</evidence>
<dbReference type="EMBL" id="CAGS01000504">
    <property type="protein sequence ID" value="CCF85726.1"/>
    <property type="molecule type" value="Genomic_DNA"/>
</dbReference>
<sequence length="111" mass="12206">MSSTSVGFGWGSTLENAAEISSCSEHLASSIHEGMAVYDRRNHRVGTVRKVYPPTQDHEFYIKVGTGLFGQEVCLPAHYLTIWNNQVGVGLESKQIKRLGWSLCPSVIPKG</sequence>
<accession>I4EM13</accession>
<dbReference type="AlphaFoldDB" id="I4EM13"/>
<comment type="caution">
    <text evidence="1">The sequence shown here is derived from an EMBL/GenBank/DDBJ whole genome shotgun (WGS) entry which is preliminary data.</text>
</comment>
<dbReference type="OrthoDB" id="3712018at2"/>
<gene>
    <name evidence="1" type="ORF">NITHO_5520001</name>
</gene>
<dbReference type="InterPro" id="IPR011033">
    <property type="entry name" value="PRC_barrel-like_sf"/>
</dbReference>
<name>I4EM13_9BACT</name>
<dbReference type="Proteomes" id="UP000004221">
    <property type="component" value="Unassembled WGS sequence"/>
</dbReference>
<organism evidence="1 2">
    <name type="scientific">Nitrolancea hollandica Lb</name>
    <dbReference type="NCBI Taxonomy" id="1129897"/>
    <lineage>
        <taxon>Bacteria</taxon>
        <taxon>Pseudomonadati</taxon>
        <taxon>Thermomicrobiota</taxon>
        <taxon>Thermomicrobia</taxon>
        <taxon>Sphaerobacterales</taxon>
        <taxon>Sphaerobacterineae</taxon>
        <taxon>Sphaerobacteraceae</taxon>
        <taxon>Nitrolancea</taxon>
    </lineage>
</organism>
<dbReference type="RefSeq" id="WP_008480857.1">
    <property type="nucleotide sequence ID" value="NZ_CAGS01000504.1"/>
</dbReference>
<protein>
    <recommendedName>
        <fullName evidence="3">PRC-barrel domain-containing protein</fullName>
    </recommendedName>
</protein>
<evidence type="ECO:0000313" key="2">
    <source>
        <dbReference type="Proteomes" id="UP000004221"/>
    </source>
</evidence>
<dbReference type="SUPFAM" id="SSF50346">
    <property type="entry name" value="PRC-barrel domain"/>
    <property type="match status" value="1"/>
</dbReference>
<proteinExistence type="predicted"/>
<evidence type="ECO:0000313" key="1">
    <source>
        <dbReference type="EMBL" id="CCF85726.1"/>
    </source>
</evidence>
<keyword evidence="2" id="KW-1185">Reference proteome</keyword>
<reference evidence="1 2" key="1">
    <citation type="journal article" date="2012" name="ISME J.">
        <title>Nitrification expanded: discovery, physiology and genomics of a nitrite-oxidizing bacterium from the phylum Chloroflexi.</title>
        <authorList>
            <person name="Sorokin D.Y."/>
            <person name="Lucker S."/>
            <person name="Vejmelkova D."/>
            <person name="Kostrikina N.A."/>
            <person name="Kleerebezem R."/>
            <person name="Rijpstra W.I."/>
            <person name="Damste J.S."/>
            <person name="Le Paslier D."/>
            <person name="Muyzer G."/>
            <person name="Wagner M."/>
            <person name="van Loosdrecht M.C."/>
            <person name="Daims H."/>
        </authorList>
    </citation>
    <scope>NUCLEOTIDE SEQUENCE [LARGE SCALE GENOMIC DNA]</scope>
    <source>
        <strain evidence="2">none</strain>
    </source>
</reference>